<dbReference type="AlphaFoldDB" id="A0A0B0MX20"/>
<protein>
    <submittedName>
        <fullName evidence="1">Uncharacterized protein</fullName>
    </submittedName>
</protein>
<sequence>MAYFCPHSQGHGRASQLCATHNYVTRLCVPWGTLQFPSQIRPRQNTRACLVAV</sequence>
<evidence type="ECO:0000313" key="1">
    <source>
        <dbReference type="EMBL" id="KHG04902.1"/>
    </source>
</evidence>
<organism evidence="1 2">
    <name type="scientific">Gossypium arboreum</name>
    <name type="common">Tree cotton</name>
    <name type="synonym">Gossypium nanking</name>
    <dbReference type="NCBI Taxonomy" id="29729"/>
    <lineage>
        <taxon>Eukaryota</taxon>
        <taxon>Viridiplantae</taxon>
        <taxon>Streptophyta</taxon>
        <taxon>Embryophyta</taxon>
        <taxon>Tracheophyta</taxon>
        <taxon>Spermatophyta</taxon>
        <taxon>Magnoliopsida</taxon>
        <taxon>eudicotyledons</taxon>
        <taxon>Gunneridae</taxon>
        <taxon>Pentapetalae</taxon>
        <taxon>rosids</taxon>
        <taxon>malvids</taxon>
        <taxon>Malvales</taxon>
        <taxon>Malvaceae</taxon>
        <taxon>Malvoideae</taxon>
        <taxon>Gossypium</taxon>
    </lineage>
</organism>
<dbReference type="Proteomes" id="UP000032142">
    <property type="component" value="Unassembled WGS sequence"/>
</dbReference>
<accession>A0A0B0MX20</accession>
<proteinExistence type="predicted"/>
<keyword evidence="2" id="KW-1185">Reference proteome</keyword>
<dbReference type="EMBL" id="JRRC01420380">
    <property type="protein sequence ID" value="KHG04902.1"/>
    <property type="molecule type" value="Genomic_DNA"/>
</dbReference>
<evidence type="ECO:0000313" key="2">
    <source>
        <dbReference type="Proteomes" id="UP000032142"/>
    </source>
</evidence>
<reference evidence="2" key="1">
    <citation type="submission" date="2014-09" db="EMBL/GenBank/DDBJ databases">
        <authorList>
            <person name="Mudge J."/>
            <person name="Ramaraj T."/>
            <person name="Lindquist I.E."/>
            <person name="Bharti A.K."/>
            <person name="Sundararajan A."/>
            <person name="Cameron C.T."/>
            <person name="Woodward J.E."/>
            <person name="May G.D."/>
            <person name="Brubaker C."/>
            <person name="Broadhvest J."/>
            <person name="Wilkins T.A."/>
        </authorList>
    </citation>
    <scope>NUCLEOTIDE SEQUENCE</scope>
    <source>
        <strain evidence="2">cv. AKA8401</strain>
    </source>
</reference>
<comment type="caution">
    <text evidence="1">The sequence shown here is derived from an EMBL/GenBank/DDBJ whole genome shotgun (WGS) entry which is preliminary data.</text>
</comment>
<gene>
    <name evidence="1" type="ORF">F383_28870</name>
</gene>
<name>A0A0B0MX20_GOSAR</name>